<dbReference type="SUPFAM" id="SSF63411">
    <property type="entry name" value="LuxS/MPP-like metallohydrolase"/>
    <property type="match status" value="1"/>
</dbReference>
<keyword evidence="8" id="KW-1185">Reference proteome</keyword>
<dbReference type="Proteomes" id="UP000053676">
    <property type="component" value="Unassembled WGS sequence"/>
</dbReference>
<dbReference type="KEGG" id="nai:NECAME_12991"/>
<keyword evidence="5" id="KW-0482">Metalloprotease</keyword>
<dbReference type="PANTHER" id="PTHR11851:SF149">
    <property type="entry name" value="GH01077P"/>
    <property type="match status" value="1"/>
</dbReference>
<dbReference type="EMBL" id="KI660361">
    <property type="protein sequence ID" value="ETN74442.1"/>
    <property type="molecule type" value="Genomic_DNA"/>
</dbReference>
<dbReference type="Gene3D" id="3.30.830.10">
    <property type="entry name" value="Metalloenzyme, LuxS/M16 peptidase-like"/>
    <property type="match status" value="1"/>
</dbReference>
<name>W2T0F1_NECAM</name>
<dbReference type="OrthoDB" id="10251424at2759"/>
<feature type="domain" description="Peptidase M16 N-terminal" evidence="6">
    <location>
        <begin position="41"/>
        <end position="82"/>
    </location>
</feature>
<gene>
    <name evidence="7" type="ORF">NECAME_12991</name>
</gene>
<evidence type="ECO:0000256" key="2">
    <source>
        <dbReference type="ARBA" id="ARBA00022723"/>
    </source>
</evidence>
<keyword evidence="3" id="KW-0378">Hydrolase</keyword>
<keyword evidence="4" id="KW-0862">Zinc</keyword>
<dbReference type="PANTHER" id="PTHR11851">
    <property type="entry name" value="METALLOPROTEASE"/>
    <property type="match status" value="1"/>
</dbReference>
<evidence type="ECO:0000256" key="3">
    <source>
        <dbReference type="ARBA" id="ARBA00022801"/>
    </source>
</evidence>
<keyword evidence="1" id="KW-0645">Protease</keyword>
<proteinExistence type="predicted"/>
<sequence length="111" mass="12522">MQRVLGRQILKPVRRWKSILTATRDVFFPETVVTTLPSGFRIATEDTKIPTATIGVWIDAGSRYENAANNGTAHFLEHMAFKEVVFDHLHIRAFEGNPLCMTILGPVENIK</sequence>
<evidence type="ECO:0000256" key="1">
    <source>
        <dbReference type="ARBA" id="ARBA00022670"/>
    </source>
</evidence>
<dbReference type="GO" id="GO:0005739">
    <property type="term" value="C:mitochondrion"/>
    <property type="evidence" value="ECO:0007669"/>
    <property type="project" value="TreeGrafter"/>
</dbReference>
<evidence type="ECO:0000256" key="4">
    <source>
        <dbReference type="ARBA" id="ARBA00022833"/>
    </source>
</evidence>
<dbReference type="InterPro" id="IPR050361">
    <property type="entry name" value="MPP/UQCRC_Complex"/>
</dbReference>
<evidence type="ECO:0000256" key="5">
    <source>
        <dbReference type="ARBA" id="ARBA00023049"/>
    </source>
</evidence>
<dbReference type="MEROPS" id="M16.973"/>
<evidence type="ECO:0000259" key="6">
    <source>
        <dbReference type="Pfam" id="PF00675"/>
    </source>
</evidence>
<evidence type="ECO:0000313" key="7">
    <source>
        <dbReference type="EMBL" id="ETN74442.1"/>
    </source>
</evidence>
<protein>
    <submittedName>
        <fullName evidence="7">Peptidase, M16 family</fullName>
    </submittedName>
</protein>
<keyword evidence="2" id="KW-0479">Metal-binding</keyword>
<organism evidence="7 8">
    <name type="scientific">Necator americanus</name>
    <name type="common">Human hookworm</name>
    <dbReference type="NCBI Taxonomy" id="51031"/>
    <lineage>
        <taxon>Eukaryota</taxon>
        <taxon>Metazoa</taxon>
        <taxon>Ecdysozoa</taxon>
        <taxon>Nematoda</taxon>
        <taxon>Chromadorea</taxon>
        <taxon>Rhabditida</taxon>
        <taxon>Rhabditina</taxon>
        <taxon>Rhabditomorpha</taxon>
        <taxon>Strongyloidea</taxon>
        <taxon>Ancylostomatidae</taxon>
        <taxon>Bunostominae</taxon>
        <taxon>Necator</taxon>
    </lineage>
</organism>
<dbReference type="GO" id="GO:0004222">
    <property type="term" value="F:metalloendopeptidase activity"/>
    <property type="evidence" value="ECO:0007669"/>
    <property type="project" value="TreeGrafter"/>
</dbReference>
<dbReference type="AlphaFoldDB" id="W2T0F1"/>
<dbReference type="GO" id="GO:0046872">
    <property type="term" value="F:metal ion binding"/>
    <property type="evidence" value="ECO:0007669"/>
    <property type="project" value="UniProtKB-KW"/>
</dbReference>
<dbReference type="GO" id="GO:0006627">
    <property type="term" value="P:protein processing involved in protein targeting to mitochondrion"/>
    <property type="evidence" value="ECO:0007669"/>
    <property type="project" value="TreeGrafter"/>
</dbReference>
<accession>W2T0F1</accession>
<dbReference type="Pfam" id="PF00675">
    <property type="entry name" value="Peptidase_M16"/>
    <property type="match status" value="1"/>
</dbReference>
<evidence type="ECO:0000313" key="8">
    <source>
        <dbReference type="Proteomes" id="UP000053676"/>
    </source>
</evidence>
<dbReference type="InterPro" id="IPR011765">
    <property type="entry name" value="Pept_M16_N"/>
</dbReference>
<reference evidence="8" key="1">
    <citation type="journal article" date="2014" name="Nat. Genet.">
        <title>Genome of the human hookworm Necator americanus.</title>
        <authorList>
            <person name="Tang Y.T."/>
            <person name="Gao X."/>
            <person name="Rosa B.A."/>
            <person name="Abubucker S."/>
            <person name="Hallsworth-Pepin K."/>
            <person name="Martin J."/>
            <person name="Tyagi R."/>
            <person name="Heizer E."/>
            <person name="Zhang X."/>
            <person name="Bhonagiri-Palsikar V."/>
            <person name="Minx P."/>
            <person name="Warren W.C."/>
            <person name="Wang Q."/>
            <person name="Zhan B."/>
            <person name="Hotez P.J."/>
            <person name="Sternberg P.W."/>
            <person name="Dougall A."/>
            <person name="Gaze S.T."/>
            <person name="Mulvenna J."/>
            <person name="Sotillo J."/>
            <person name="Ranganathan S."/>
            <person name="Rabelo E.M."/>
            <person name="Wilson R.K."/>
            <person name="Felgner P.L."/>
            <person name="Bethony J."/>
            <person name="Hawdon J.M."/>
            <person name="Gasser R.B."/>
            <person name="Loukas A."/>
            <person name="Mitreva M."/>
        </authorList>
    </citation>
    <scope>NUCLEOTIDE SEQUENCE [LARGE SCALE GENOMIC DNA]</scope>
</reference>
<dbReference type="STRING" id="51031.W2T0F1"/>
<dbReference type="InterPro" id="IPR011249">
    <property type="entry name" value="Metalloenz_LuxS/M16"/>
</dbReference>